<dbReference type="Pfam" id="PF04776">
    <property type="entry name" value="protein_MS5"/>
    <property type="match status" value="1"/>
</dbReference>
<proteinExistence type="predicted"/>
<sequence length="259" mass="29249">MLKVPVNSPPSSPIEKESFSSDVEHVKGYRGIKAIGCTPADELIAKVGLHCFNSHKGTNLQFLTVTQLFLRTVSHVSYTMTLDAFDPANHSIHSIDTGVWDASHRNGENLRLITTYCIPTGSDESCPQWDPNGVDVLYTGLMPKWLDDDALTGSDKLHFYEVNDSDLQENAWLHLYAQVAAYSRWNVYMVDHLPLEIKKVVVQTKEDIESSLKLKSSNAIFYLSFKTRGGAEYRSIIRQTRDGRPQHMCLEVKNVEMDK</sequence>
<dbReference type="PANTHER" id="PTHR31260:SF39">
    <property type="entry name" value="BNAA09G28770D PROTEIN"/>
    <property type="match status" value="1"/>
</dbReference>
<keyword evidence="1" id="KW-1185">Reference proteome</keyword>
<evidence type="ECO:0000313" key="2">
    <source>
        <dbReference type="RefSeq" id="XP_010482918.1"/>
    </source>
</evidence>
<dbReference type="RefSeq" id="XP_010482918.1">
    <property type="nucleotide sequence ID" value="XM_010484616.2"/>
</dbReference>
<reference evidence="1" key="1">
    <citation type="journal article" date="2014" name="Nat. Commun.">
        <title>The emerging biofuel crop Camelina sativa retains a highly undifferentiated hexaploid genome structure.</title>
        <authorList>
            <person name="Kagale S."/>
            <person name="Koh C."/>
            <person name="Nixon J."/>
            <person name="Bollina V."/>
            <person name="Clarke W.E."/>
            <person name="Tuteja R."/>
            <person name="Spillane C."/>
            <person name="Robinson S.J."/>
            <person name="Links M.G."/>
            <person name="Clarke C."/>
            <person name="Higgins E.E."/>
            <person name="Huebert T."/>
            <person name="Sharpe A.G."/>
            <person name="Parkin I.A."/>
        </authorList>
    </citation>
    <scope>NUCLEOTIDE SEQUENCE [LARGE SCALE GENOMIC DNA]</scope>
    <source>
        <strain evidence="1">cv. DH55</strain>
    </source>
</reference>
<organism evidence="1 2">
    <name type="scientific">Camelina sativa</name>
    <name type="common">False flax</name>
    <name type="synonym">Myagrum sativum</name>
    <dbReference type="NCBI Taxonomy" id="90675"/>
    <lineage>
        <taxon>Eukaryota</taxon>
        <taxon>Viridiplantae</taxon>
        <taxon>Streptophyta</taxon>
        <taxon>Embryophyta</taxon>
        <taxon>Tracheophyta</taxon>
        <taxon>Spermatophyta</taxon>
        <taxon>Magnoliopsida</taxon>
        <taxon>eudicotyledons</taxon>
        <taxon>Gunneridae</taxon>
        <taxon>Pentapetalae</taxon>
        <taxon>rosids</taxon>
        <taxon>malvids</taxon>
        <taxon>Brassicales</taxon>
        <taxon>Brassicaceae</taxon>
        <taxon>Camelineae</taxon>
        <taxon>Camelina</taxon>
    </lineage>
</organism>
<reference evidence="2" key="2">
    <citation type="submission" date="2025-08" db="UniProtKB">
        <authorList>
            <consortium name="RefSeq"/>
        </authorList>
    </citation>
    <scope>IDENTIFICATION</scope>
    <source>
        <tissue evidence="2">Leaf</tissue>
    </source>
</reference>
<dbReference type="GeneID" id="104761521"/>
<dbReference type="Proteomes" id="UP000694864">
    <property type="component" value="Chromosome 18"/>
</dbReference>
<dbReference type="PANTHER" id="PTHR31260">
    <property type="entry name" value="CYSTATIN/MONELLIN SUPERFAMILY PROTEIN"/>
    <property type="match status" value="1"/>
</dbReference>
<dbReference type="NCBIfam" id="TIGR01572">
    <property type="entry name" value="A_thl_para_3677"/>
    <property type="match status" value="1"/>
</dbReference>
<dbReference type="InterPro" id="IPR006462">
    <property type="entry name" value="MS5"/>
</dbReference>
<gene>
    <name evidence="2" type="primary">LOC104761521</name>
</gene>
<name>A0ABM0XA43_CAMSA</name>
<protein>
    <submittedName>
        <fullName evidence="2">UPF0725 protein At2g20620-like</fullName>
    </submittedName>
</protein>
<accession>A0ABM0XA43</accession>
<evidence type="ECO:0000313" key="1">
    <source>
        <dbReference type="Proteomes" id="UP000694864"/>
    </source>
</evidence>